<dbReference type="EMBL" id="CP032125">
    <property type="protein sequence ID" value="AXX98179.1"/>
    <property type="molecule type" value="Genomic_DNA"/>
</dbReference>
<dbReference type="PANTHER" id="PTHR44086:SF10">
    <property type="entry name" value="THIOSULFATE SULFURTRANSFERASE_RHODANESE-LIKE DOMAIN-CONTAINING PROTEIN 3"/>
    <property type="match status" value="1"/>
</dbReference>
<keyword evidence="3" id="KW-1185">Reference proteome</keyword>
<accession>A0A347UH51</accession>
<gene>
    <name evidence="2" type="ORF">BAR1_09695</name>
</gene>
<sequence length="245" mass="27059">MLFNDEDSAIFAEYDQDEIRKNKTLPVGGNITPDSAPDFSRGKTYFLLESEMFISKQTLFAAVVALSTLPFLAQAADVPAKKQTELGLYVTAVEAADMLQDPDVVLVDVRSRVEVAFVGIPKRANVNIPFKIMPGFAEFNPEKGTYAMVPNPDFARVFEEYAQENGMTRDSKVILICRSGGRSARAANVLAGMGYTNVYSLVDGFEGDKASDGPQRGQRVVNGWKNAGLEWSYKLSEMQVYPEDR</sequence>
<evidence type="ECO:0000259" key="1">
    <source>
        <dbReference type="PROSITE" id="PS50206"/>
    </source>
</evidence>
<organism evidence="2 3">
    <name type="scientific">Profundibacter amoris</name>
    <dbReference type="NCBI Taxonomy" id="2171755"/>
    <lineage>
        <taxon>Bacteria</taxon>
        <taxon>Pseudomonadati</taxon>
        <taxon>Pseudomonadota</taxon>
        <taxon>Alphaproteobacteria</taxon>
        <taxon>Rhodobacterales</taxon>
        <taxon>Paracoccaceae</taxon>
        <taxon>Profundibacter</taxon>
    </lineage>
</organism>
<dbReference type="GO" id="GO:0004792">
    <property type="term" value="F:thiosulfate-cyanide sulfurtransferase activity"/>
    <property type="evidence" value="ECO:0007669"/>
    <property type="project" value="TreeGrafter"/>
</dbReference>
<dbReference type="KEGG" id="pamo:BAR1_09695"/>
<dbReference type="InterPro" id="IPR036873">
    <property type="entry name" value="Rhodanese-like_dom_sf"/>
</dbReference>
<dbReference type="Gene3D" id="3.40.250.10">
    <property type="entry name" value="Rhodanese-like domain"/>
    <property type="match status" value="1"/>
</dbReference>
<dbReference type="PROSITE" id="PS50206">
    <property type="entry name" value="RHODANESE_3"/>
    <property type="match status" value="1"/>
</dbReference>
<dbReference type="SUPFAM" id="SSF52821">
    <property type="entry name" value="Rhodanese/Cell cycle control phosphatase"/>
    <property type="match status" value="1"/>
</dbReference>
<dbReference type="PANTHER" id="PTHR44086">
    <property type="entry name" value="THIOSULFATE SULFURTRANSFERASE RDL2, MITOCHONDRIAL-RELATED"/>
    <property type="match status" value="1"/>
</dbReference>
<protein>
    <submittedName>
        <fullName evidence="2">Sulfurtransferase</fullName>
    </submittedName>
</protein>
<evidence type="ECO:0000313" key="3">
    <source>
        <dbReference type="Proteomes" id="UP000261704"/>
    </source>
</evidence>
<proteinExistence type="predicted"/>
<dbReference type="OrthoDB" id="7835227at2"/>
<dbReference type="SMART" id="SM00450">
    <property type="entry name" value="RHOD"/>
    <property type="match status" value="1"/>
</dbReference>
<reference evidence="2 3" key="1">
    <citation type="submission" date="2018-09" db="EMBL/GenBank/DDBJ databases">
        <title>Profundibacter amoris BAR1 gen. nov., sp. nov., a new member of the Roseobacter clade isolated at Lokis Castle Vent Field on the Arctic Mid-Oceanic Ridge.</title>
        <authorList>
            <person name="Le Moine Bauer S."/>
            <person name="Sjoeberg A.G."/>
            <person name="L'Haridon S."/>
            <person name="Stokke R."/>
            <person name="Roalkvam I."/>
            <person name="Steen I.H."/>
            <person name="Dahle H."/>
        </authorList>
    </citation>
    <scope>NUCLEOTIDE SEQUENCE [LARGE SCALE GENOMIC DNA]</scope>
    <source>
        <strain evidence="2 3">BAR1</strain>
    </source>
</reference>
<name>A0A347UH51_9RHOB</name>
<feature type="domain" description="Rhodanese" evidence="1">
    <location>
        <begin position="100"/>
        <end position="217"/>
    </location>
</feature>
<keyword evidence="2" id="KW-0808">Transferase</keyword>
<dbReference type="Proteomes" id="UP000261704">
    <property type="component" value="Chromosome"/>
</dbReference>
<evidence type="ECO:0000313" key="2">
    <source>
        <dbReference type="EMBL" id="AXX98179.1"/>
    </source>
</evidence>
<dbReference type="Pfam" id="PF00581">
    <property type="entry name" value="Rhodanese"/>
    <property type="match status" value="1"/>
</dbReference>
<dbReference type="AlphaFoldDB" id="A0A347UH51"/>
<dbReference type="InterPro" id="IPR001763">
    <property type="entry name" value="Rhodanese-like_dom"/>
</dbReference>